<gene>
    <name evidence="3" type="ORF">RND81_05G041400</name>
</gene>
<comment type="caution">
    <text evidence="3">The sequence shown here is derived from an EMBL/GenBank/DDBJ whole genome shotgun (WGS) entry which is preliminary data.</text>
</comment>
<proteinExistence type="predicted"/>
<accession>A0AAW1KSG5</accession>
<evidence type="ECO:0000313" key="3">
    <source>
        <dbReference type="EMBL" id="KAK9724012.1"/>
    </source>
</evidence>
<sequence>MHRRLRHSWPEIGSCAISDDDDDAGDEAFVSQKILGGGESYDCVLTPDDEGFVREVFGFGDEVVFRIPRGGERPDSLRRGWVCLFSYPFLLGLRFSFPTFIQDFFRYYHLSPGQILPHAWRILLSINALLEDYGWELSIDDVGGHYTVRPVGPGRFTLRTVEGSEGLITLAGGSNDRGWTHQYIFVRVDTLGPGVDYLFDSWRKDVPKVTCSAGEVDVIDKICALPVDKRTYPGVLGARTRRAGLGSGEEEEEEEEERGSSPDMSLEVGKSRRLSTKELAERVKRRKTASVGDPGLDQPVPISIAFDTFVSKLRTKSSAKPRSGCHLSESFGKSGKMPLLPLEQLLFPNVESCLNERAAVDVCGDLSASLFQISLHFGRLLESVSKEKQVLGEKVKATEGRVASLTARLDVANRRLKDQEARLEEALSDKALVMAELDAVKEENARLHEKMEATTEENAGLREKLKAKKELLQEASGYYSWLARVECMEEYARGEHTTWNVAEERASLNETYKDRPKFADSDDDEDQYMGETDHGDRCSLMTRVRGGVLQLTQVVDPVEGQGVSPGDVQAEGDVGAELAEEDVVEGR</sequence>
<feature type="region of interest" description="Disordered" evidence="2">
    <location>
        <begin position="558"/>
        <end position="587"/>
    </location>
</feature>
<protein>
    <submittedName>
        <fullName evidence="3">Uncharacterized protein</fullName>
    </submittedName>
</protein>
<dbReference type="Proteomes" id="UP001443914">
    <property type="component" value="Unassembled WGS sequence"/>
</dbReference>
<keyword evidence="4" id="KW-1185">Reference proteome</keyword>
<name>A0AAW1KSG5_SAPOF</name>
<feature type="region of interest" description="Disordered" evidence="2">
    <location>
        <begin position="241"/>
        <end position="271"/>
    </location>
</feature>
<feature type="compositionally biased region" description="Acidic residues" evidence="2">
    <location>
        <begin position="248"/>
        <end position="257"/>
    </location>
</feature>
<evidence type="ECO:0000313" key="4">
    <source>
        <dbReference type="Proteomes" id="UP001443914"/>
    </source>
</evidence>
<feature type="region of interest" description="Disordered" evidence="2">
    <location>
        <begin position="514"/>
        <end position="535"/>
    </location>
</feature>
<dbReference type="AlphaFoldDB" id="A0AAW1KSG5"/>
<feature type="coiled-coil region" evidence="1">
    <location>
        <begin position="395"/>
        <end position="471"/>
    </location>
</feature>
<reference evidence="3" key="1">
    <citation type="submission" date="2024-03" db="EMBL/GenBank/DDBJ databases">
        <title>WGS assembly of Saponaria officinalis var. Norfolk2.</title>
        <authorList>
            <person name="Jenkins J."/>
            <person name="Shu S."/>
            <person name="Grimwood J."/>
            <person name="Barry K."/>
            <person name="Goodstein D."/>
            <person name="Schmutz J."/>
            <person name="Leebens-Mack J."/>
            <person name="Osbourn A."/>
        </authorList>
    </citation>
    <scope>NUCLEOTIDE SEQUENCE [LARGE SCALE GENOMIC DNA]</scope>
    <source>
        <strain evidence="3">JIC</strain>
    </source>
</reference>
<feature type="compositionally biased region" description="Acidic residues" evidence="2">
    <location>
        <begin position="578"/>
        <end position="587"/>
    </location>
</feature>
<evidence type="ECO:0000256" key="1">
    <source>
        <dbReference type="SAM" id="Coils"/>
    </source>
</evidence>
<dbReference type="EMBL" id="JBDFQZ010000005">
    <property type="protein sequence ID" value="KAK9724012.1"/>
    <property type="molecule type" value="Genomic_DNA"/>
</dbReference>
<evidence type="ECO:0000256" key="2">
    <source>
        <dbReference type="SAM" id="MobiDB-lite"/>
    </source>
</evidence>
<keyword evidence="1" id="KW-0175">Coiled coil</keyword>
<organism evidence="3 4">
    <name type="scientific">Saponaria officinalis</name>
    <name type="common">Common soapwort</name>
    <name type="synonym">Lychnis saponaria</name>
    <dbReference type="NCBI Taxonomy" id="3572"/>
    <lineage>
        <taxon>Eukaryota</taxon>
        <taxon>Viridiplantae</taxon>
        <taxon>Streptophyta</taxon>
        <taxon>Embryophyta</taxon>
        <taxon>Tracheophyta</taxon>
        <taxon>Spermatophyta</taxon>
        <taxon>Magnoliopsida</taxon>
        <taxon>eudicotyledons</taxon>
        <taxon>Gunneridae</taxon>
        <taxon>Pentapetalae</taxon>
        <taxon>Caryophyllales</taxon>
        <taxon>Caryophyllaceae</taxon>
        <taxon>Caryophylleae</taxon>
        <taxon>Saponaria</taxon>
    </lineage>
</organism>